<dbReference type="AlphaFoldDB" id="A0A444WQN9"/>
<comment type="caution">
    <text evidence="3">The sequence shown here is derived from an EMBL/GenBank/DDBJ whole genome shotgun (WGS) entry which is preliminary data.</text>
</comment>
<dbReference type="InterPro" id="IPR040358">
    <property type="entry name" value="At4g22758-like"/>
</dbReference>
<name>A0A444WQN9_ARAHY</name>
<evidence type="ECO:0000256" key="1">
    <source>
        <dbReference type="SAM" id="MobiDB-lite"/>
    </source>
</evidence>
<gene>
    <name evidence="3" type="ORF">Ahy_Scaffold1g106592</name>
</gene>
<evidence type="ECO:0000313" key="4">
    <source>
        <dbReference type="Proteomes" id="UP000289738"/>
    </source>
</evidence>
<keyword evidence="4" id="KW-1185">Reference proteome</keyword>
<reference evidence="3 4" key="1">
    <citation type="submission" date="2019-01" db="EMBL/GenBank/DDBJ databases">
        <title>Sequencing of cultivated peanut Arachis hypogaea provides insights into genome evolution and oil improvement.</title>
        <authorList>
            <person name="Chen X."/>
        </authorList>
    </citation>
    <scope>NUCLEOTIDE SEQUENCE [LARGE SCALE GENOMIC DNA]</scope>
    <source>
        <strain evidence="4">cv. Fuhuasheng</strain>
        <tissue evidence="3">Leaves</tissue>
    </source>
</reference>
<evidence type="ECO:0000313" key="3">
    <source>
        <dbReference type="EMBL" id="RYQ79733.1"/>
    </source>
</evidence>
<accession>A0A444WQN9</accession>
<organism evidence="3 4">
    <name type="scientific">Arachis hypogaea</name>
    <name type="common">Peanut</name>
    <dbReference type="NCBI Taxonomy" id="3818"/>
    <lineage>
        <taxon>Eukaryota</taxon>
        <taxon>Viridiplantae</taxon>
        <taxon>Streptophyta</taxon>
        <taxon>Embryophyta</taxon>
        <taxon>Tracheophyta</taxon>
        <taxon>Spermatophyta</taxon>
        <taxon>Magnoliopsida</taxon>
        <taxon>eudicotyledons</taxon>
        <taxon>Gunneridae</taxon>
        <taxon>Pentapetalae</taxon>
        <taxon>rosids</taxon>
        <taxon>fabids</taxon>
        <taxon>Fabales</taxon>
        <taxon>Fabaceae</taxon>
        <taxon>Papilionoideae</taxon>
        <taxon>50 kb inversion clade</taxon>
        <taxon>dalbergioids sensu lato</taxon>
        <taxon>Dalbergieae</taxon>
        <taxon>Pterocarpus clade</taxon>
        <taxon>Arachis</taxon>
    </lineage>
</organism>
<proteinExistence type="predicted"/>
<sequence length="262" mass="29309">MLRSSSRRRSPAIRSRRIKPPHPSPSPSPSSRRRSKNKSRPDLKILKRCSSAPLLLSRGRDDFFEYELKSEGSLFRPQTFSEAFVSSPSLFASSPILVPNKLHQRYEKEAKVVVNVTVEGSPGPVRTMVKLGSSVDDTIKRVIDIYREEGRSPSLDLDAPSSTFQLHQSHFSLQIDFVASCLVGLDKSELIGDVGSRSFYLRKSNGTSGMDSFHSESTPELVTHSSVPKTPSPFFLESFIAGKINKIVRRAKRLWNMIVCSQ</sequence>
<evidence type="ECO:0000259" key="2">
    <source>
        <dbReference type="Pfam" id="PF23156"/>
    </source>
</evidence>
<feature type="compositionally biased region" description="Basic residues" evidence="1">
    <location>
        <begin position="1"/>
        <end position="20"/>
    </location>
</feature>
<dbReference type="STRING" id="3818.A0A444WQN9"/>
<dbReference type="Pfam" id="PF23156">
    <property type="entry name" value="DUF7054"/>
    <property type="match status" value="1"/>
</dbReference>
<feature type="domain" description="DUF7054" evidence="2">
    <location>
        <begin position="108"/>
        <end position="202"/>
    </location>
</feature>
<dbReference type="PANTHER" id="PTHR33270">
    <property type="entry name" value="BNAC05G50380D PROTEIN"/>
    <property type="match status" value="1"/>
</dbReference>
<dbReference type="Proteomes" id="UP000289738">
    <property type="component" value="Unassembled WGS sequence"/>
</dbReference>
<dbReference type="PANTHER" id="PTHR33270:SF6">
    <property type="entry name" value="OS02G0448600 PROTEIN"/>
    <property type="match status" value="1"/>
</dbReference>
<dbReference type="EMBL" id="SDMP01000021">
    <property type="protein sequence ID" value="RYQ79733.1"/>
    <property type="molecule type" value="Genomic_DNA"/>
</dbReference>
<dbReference type="InterPro" id="IPR055482">
    <property type="entry name" value="DUF7054"/>
</dbReference>
<dbReference type="OrthoDB" id="1885101at2759"/>
<feature type="region of interest" description="Disordered" evidence="1">
    <location>
        <begin position="1"/>
        <end position="42"/>
    </location>
</feature>
<protein>
    <recommendedName>
        <fullName evidence="2">DUF7054 domain-containing protein</fullName>
    </recommendedName>
</protein>